<sequence>ISKLAVQIEVLKDKLKKERCVARQKAKAVREREKAEQAADKWRQIQARDAAKGMRLSQNCKRKEALQSSTQKNKRQKCLVGGCSEEISGTPPATPAVTIRHDRNITLYRGWLDGLLFV</sequence>
<feature type="non-terminal residue" evidence="1">
    <location>
        <position position="1"/>
    </location>
</feature>
<organism evidence="1 2">
    <name type="scientific">Plenodomus tracheiphilus IPT5</name>
    <dbReference type="NCBI Taxonomy" id="1408161"/>
    <lineage>
        <taxon>Eukaryota</taxon>
        <taxon>Fungi</taxon>
        <taxon>Dikarya</taxon>
        <taxon>Ascomycota</taxon>
        <taxon>Pezizomycotina</taxon>
        <taxon>Dothideomycetes</taxon>
        <taxon>Pleosporomycetidae</taxon>
        <taxon>Pleosporales</taxon>
        <taxon>Pleosporineae</taxon>
        <taxon>Leptosphaeriaceae</taxon>
        <taxon>Plenodomus</taxon>
    </lineage>
</organism>
<evidence type="ECO:0000313" key="2">
    <source>
        <dbReference type="Proteomes" id="UP000799423"/>
    </source>
</evidence>
<name>A0A6A7AM43_9PLEO</name>
<proteinExistence type="predicted"/>
<dbReference type="AlphaFoldDB" id="A0A6A7AM43"/>
<dbReference type="EMBL" id="MU006434">
    <property type="protein sequence ID" value="KAF2844022.1"/>
    <property type="molecule type" value="Genomic_DNA"/>
</dbReference>
<keyword evidence="2" id="KW-1185">Reference proteome</keyword>
<reference evidence="1" key="1">
    <citation type="submission" date="2020-01" db="EMBL/GenBank/DDBJ databases">
        <authorList>
            <consortium name="DOE Joint Genome Institute"/>
            <person name="Haridas S."/>
            <person name="Albert R."/>
            <person name="Binder M."/>
            <person name="Bloem J."/>
            <person name="Labutti K."/>
            <person name="Salamov A."/>
            <person name="Andreopoulos B."/>
            <person name="Baker S.E."/>
            <person name="Barry K."/>
            <person name="Bills G."/>
            <person name="Bluhm B.H."/>
            <person name="Cannon C."/>
            <person name="Castanera R."/>
            <person name="Culley D.E."/>
            <person name="Daum C."/>
            <person name="Ezra D."/>
            <person name="Gonzalez J.B."/>
            <person name="Henrissat B."/>
            <person name="Kuo A."/>
            <person name="Liang C."/>
            <person name="Lipzen A."/>
            <person name="Lutzoni F."/>
            <person name="Magnuson J."/>
            <person name="Mondo S."/>
            <person name="Nolan M."/>
            <person name="Ohm R."/>
            <person name="Pangilinan J."/>
            <person name="Park H.-J."/>
            <person name="Ramirez L."/>
            <person name="Alfaro M."/>
            <person name="Sun H."/>
            <person name="Tritt A."/>
            <person name="Yoshinaga Y."/>
            <person name="Zwiers L.-H."/>
            <person name="Turgeon B.G."/>
            <person name="Goodwin S.B."/>
            <person name="Spatafora J.W."/>
            <person name="Crous P.W."/>
            <person name="Grigoriev I.V."/>
        </authorList>
    </citation>
    <scope>NUCLEOTIDE SEQUENCE</scope>
    <source>
        <strain evidence="1">IPT5</strain>
    </source>
</reference>
<gene>
    <name evidence="1" type="ORF">T440DRAFT_410956</name>
</gene>
<protein>
    <submittedName>
        <fullName evidence="1">Uncharacterized protein</fullName>
    </submittedName>
</protein>
<evidence type="ECO:0000313" key="1">
    <source>
        <dbReference type="EMBL" id="KAF2844022.1"/>
    </source>
</evidence>
<dbReference type="Proteomes" id="UP000799423">
    <property type="component" value="Unassembled WGS sequence"/>
</dbReference>
<accession>A0A6A7AM43</accession>